<reference evidence="9" key="1">
    <citation type="journal article" date="2013" name="Genome Biol. Evol.">
        <title>Palindromic genes in the linear mitochondrial genome of the nonphotosynthetic green alga Polytomella magna.</title>
        <authorList>
            <person name="Smith D.R."/>
            <person name="Hua J."/>
            <person name="Archibald J.M."/>
            <person name="Lee R.W."/>
        </authorList>
    </citation>
    <scope>NUCLEOTIDE SEQUENCE</scope>
    <source>
        <strain evidence="9">SAG 63-9</strain>
    </source>
</reference>
<keyword evidence="5 8" id="KW-0472">Membrane</keyword>
<geneLocation type="mitochondrion" evidence="9"/>
<dbReference type="GeneID" id="17961099"/>
<accession>V5JDV0</accession>
<dbReference type="GO" id="GO:0005886">
    <property type="term" value="C:plasma membrane"/>
    <property type="evidence" value="ECO:0007669"/>
    <property type="project" value="UniProtKB-SubCell"/>
</dbReference>
<protein>
    <recommendedName>
        <fullName evidence="7">NADH-ubiquinone oxidoreductase chain 1</fullName>
        <ecNumber evidence="7">7.1.1.2</ecNumber>
    </recommendedName>
</protein>
<evidence type="ECO:0000256" key="6">
    <source>
        <dbReference type="RuleBase" id="RU000471"/>
    </source>
</evidence>
<evidence type="ECO:0000256" key="3">
    <source>
        <dbReference type="ARBA" id="ARBA00022692"/>
    </source>
</evidence>
<dbReference type="Pfam" id="PF00146">
    <property type="entry name" value="NADHdh"/>
    <property type="match status" value="1"/>
</dbReference>
<feature type="transmembrane region" description="Helical" evidence="8">
    <location>
        <begin position="247"/>
        <end position="268"/>
    </location>
</feature>
<dbReference type="PANTHER" id="PTHR11432">
    <property type="entry name" value="NADH DEHYDROGENASE SUBUNIT 1"/>
    <property type="match status" value="1"/>
</dbReference>
<feature type="transmembrane region" description="Helical" evidence="8">
    <location>
        <begin position="108"/>
        <end position="127"/>
    </location>
</feature>
<feature type="transmembrane region" description="Helical" evidence="8">
    <location>
        <begin position="280"/>
        <end position="300"/>
    </location>
</feature>
<organism evidence="9">
    <name type="scientific">Polytomella magna</name>
    <dbReference type="NCBI Taxonomy" id="353565"/>
    <lineage>
        <taxon>Eukaryota</taxon>
        <taxon>Viridiplantae</taxon>
        <taxon>Chlorophyta</taxon>
        <taxon>core chlorophytes</taxon>
        <taxon>Chlorophyceae</taxon>
        <taxon>CS clade</taxon>
        <taxon>Chlamydomonadales</taxon>
        <taxon>Chlamydomonadaceae</taxon>
        <taxon>Polytomella</taxon>
    </lineage>
</organism>
<evidence type="ECO:0000256" key="1">
    <source>
        <dbReference type="ARBA" id="ARBA00004141"/>
    </source>
</evidence>
<proteinExistence type="inferred from homology"/>
<gene>
    <name evidence="9" type="primary">nad1</name>
</gene>
<evidence type="ECO:0000256" key="8">
    <source>
        <dbReference type="SAM" id="Phobius"/>
    </source>
</evidence>
<feature type="transmembrane region" description="Helical" evidence="8">
    <location>
        <begin position="181"/>
        <end position="199"/>
    </location>
</feature>
<name>V5JDV0_9CHLO</name>
<keyword evidence="4 8" id="KW-1133">Transmembrane helix</keyword>
<dbReference type="EC" id="7.1.1.2" evidence="7"/>
<feature type="transmembrane region" description="Helical" evidence="8">
    <location>
        <begin position="80"/>
        <end position="101"/>
    </location>
</feature>
<dbReference type="GO" id="GO:0009060">
    <property type="term" value="P:aerobic respiration"/>
    <property type="evidence" value="ECO:0007669"/>
    <property type="project" value="TreeGrafter"/>
</dbReference>
<sequence>MVKSKKYLNSYVYFEIIFVILPLLISIAFLTLAERAVMGSLQRRYGPAVSGFAGILQPFWDGFKLAVKEPLLPANATTGAFFAAPLISVCICVASWCTVLLTDLQLGGLILLLLSSLAVYGVMLAGYSCNSKYAFLGCLRSVSLMVSYELVISVLILCITLFFYDGAGFKCLSFAEANSQLSLVLLPAGLIFYICLLAETKRVPFDLPEAEAELVAGYNVEYSSLGFAVFFVAEYGNTLLMAALYNIYFLGLLSSSIIALLFVTFVWIRGTLPRYRYDAFMQIGWKSLLPISLSLFAAYASL</sequence>
<comment type="similarity">
    <text evidence="2 6">Belongs to the complex I subunit 1 family.</text>
</comment>
<dbReference type="EMBL" id="KC733827">
    <property type="protein sequence ID" value="AGK83094.1"/>
    <property type="molecule type" value="Genomic_DNA"/>
</dbReference>
<dbReference type="RefSeq" id="YP_008963665.1">
    <property type="nucleotide sequence ID" value="NC_023091.1"/>
</dbReference>
<evidence type="ECO:0000256" key="2">
    <source>
        <dbReference type="ARBA" id="ARBA00010535"/>
    </source>
</evidence>
<evidence type="ECO:0000256" key="4">
    <source>
        <dbReference type="ARBA" id="ARBA00022989"/>
    </source>
</evidence>
<evidence type="ECO:0000313" key="9">
    <source>
        <dbReference type="EMBL" id="AGK83094.1"/>
    </source>
</evidence>
<dbReference type="GO" id="GO:0008137">
    <property type="term" value="F:NADH dehydrogenase (ubiquinone) activity"/>
    <property type="evidence" value="ECO:0007669"/>
    <property type="project" value="UniProtKB-EC"/>
</dbReference>
<keyword evidence="6" id="KW-0520">NAD</keyword>
<dbReference type="InterPro" id="IPR001694">
    <property type="entry name" value="NADH_UbQ_OxRdtase_su1/FPO"/>
</dbReference>
<dbReference type="PROSITE" id="PS00668">
    <property type="entry name" value="COMPLEX1_ND1_2"/>
    <property type="match status" value="1"/>
</dbReference>
<feature type="transmembrane region" description="Helical" evidence="8">
    <location>
        <begin position="147"/>
        <end position="169"/>
    </location>
</feature>
<feature type="transmembrane region" description="Helical" evidence="8">
    <location>
        <begin position="12"/>
        <end position="33"/>
    </location>
</feature>
<keyword evidence="7" id="KW-0830">Ubiquinone</keyword>
<dbReference type="GO" id="GO:0003954">
    <property type="term" value="F:NADH dehydrogenase activity"/>
    <property type="evidence" value="ECO:0007669"/>
    <property type="project" value="TreeGrafter"/>
</dbReference>
<dbReference type="InterPro" id="IPR018086">
    <property type="entry name" value="NADH_UbQ_OxRdtase_su1_CS"/>
</dbReference>
<dbReference type="AlphaFoldDB" id="V5JDV0"/>
<evidence type="ECO:0000256" key="5">
    <source>
        <dbReference type="ARBA" id="ARBA00023136"/>
    </source>
</evidence>
<comment type="catalytic activity">
    <reaction evidence="7">
        <text>a ubiquinone + NADH + 5 H(+)(in) = a ubiquinol + NAD(+) + 4 H(+)(out)</text>
        <dbReference type="Rhea" id="RHEA:29091"/>
        <dbReference type="Rhea" id="RHEA-COMP:9565"/>
        <dbReference type="Rhea" id="RHEA-COMP:9566"/>
        <dbReference type="ChEBI" id="CHEBI:15378"/>
        <dbReference type="ChEBI" id="CHEBI:16389"/>
        <dbReference type="ChEBI" id="CHEBI:17976"/>
        <dbReference type="ChEBI" id="CHEBI:57540"/>
        <dbReference type="ChEBI" id="CHEBI:57945"/>
        <dbReference type="EC" id="7.1.1.2"/>
    </reaction>
</comment>
<dbReference type="PROSITE" id="PS00667">
    <property type="entry name" value="COMPLEX1_ND1_1"/>
    <property type="match status" value="1"/>
</dbReference>
<keyword evidence="7 9" id="KW-0496">Mitochondrion</keyword>
<dbReference type="PANTHER" id="PTHR11432:SF3">
    <property type="entry name" value="NADH-UBIQUINONE OXIDOREDUCTASE CHAIN 1"/>
    <property type="match status" value="1"/>
</dbReference>
<comment type="subcellular location">
    <subcellularLocation>
        <location evidence="6">Cell membrane</location>
        <topology evidence="6">Multi-pass membrane protein</topology>
    </subcellularLocation>
    <subcellularLocation>
        <location evidence="1">Membrane</location>
        <topology evidence="1">Multi-pass membrane protein</topology>
    </subcellularLocation>
</comment>
<evidence type="ECO:0000256" key="7">
    <source>
        <dbReference type="RuleBase" id="RU000473"/>
    </source>
</evidence>
<keyword evidence="3 6" id="KW-0812">Transmembrane</keyword>